<gene>
    <name evidence="1" type="ORF">BT96DRAFT_945939</name>
</gene>
<reference evidence="1" key="1">
    <citation type="journal article" date="2019" name="Environ. Microbiol.">
        <title>Fungal ecological strategies reflected in gene transcription - a case study of two litter decomposers.</title>
        <authorList>
            <person name="Barbi F."/>
            <person name="Kohler A."/>
            <person name="Barry K."/>
            <person name="Baskaran P."/>
            <person name="Daum C."/>
            <person name="Fauchery L."/>
            <person name="Ihrmark K."/>
            <person name="Kuo A."/>
            <person name="LaButti K."/>
            <person name="Lipzen A."/>
            <person name="Morin E."/>
            <person name="Grigoriev I.V."/>
            <person name="Henrissat B."/>
            <person name="Lindahl B."/>
            <person name="Martin F."/>
        </authorList>
    </citation>
    <scope>NUCLEOTIDE SEQUENCE</scope>
    <source>
        <strain evidence="1">JB14</strain>
    </source>
</reference>
<sequence>MSYSFSNLRFSPYPARIPLQKQLSGSTSLAESGSSDESSSISKSALRNRAELIRRCSDSMLNQELMLFHLFCASLKQQDIIDDLAFASRDLATRFERLEDLIGKDWKLPRSVEYVIEAIIWHFITTPARSYDHLEAVVNIYIEEHANDIQLTDYHSNPMVCCTVRNFVNSKIQQIRVLWHDEIHLSIQTGSTMSVEAFAQQVMERHYIASYHEVPRVRIAFYAMMRLACYPSPDEHTRNVFWRSLEVKLSQLWDLNGSDLKSKPWERWFETVIDADHRYHSPAPPHDDSLDLDLFFDEKPSLKRLQRRQRSVA</sequence>
<dbReference type="Proteomes" id="UP000799118">
    <property type="component" value="Unassembled WGS sequence"/>
</dbReference>
<evidence type="ECO:0000313" key="1">
    <source>
        <dbReference type="EMBL" id="KAE9390714.1"/>
    </source>
</evidence>
<organism evidence="1 2">
    <name type="scientific">Gymnopus androsaceus JB14</name>
    <dbReference type="NCBI Taxonomy" id="1447944"/>
    <lineage>
        <taxon>Eukaryota</taxon>
        <taxon>Fungi</taxon>
        <taxon>Dikarya</taxon>
        <taxon>Basidiomycota</taxon>
        <taxon>Agaricomycotina</taxon>
        <taxon>Agaricomycetes</taxon>
        <taxon>Agaricomycetidae</taxon>
        <taxon>Agaricales</taxon>
        <taxon>Marasmiineae</taxon>
        <taxon>Omphalotaceae</taxon>
        <taxon>Gymnopus</taxon>
    </lineage>
</organism>
<dbReference type="OrthoDB" id="3215396at2759"/>
<dbReference type="EMBL" id="ML769649">
    <property type="protein sequence ID" value="KAE9390714.1"/>
    <property type="molecule type" value="Genomic_DNA"/>
</dbReference>
<keyword evidence="2" id="KW-1185">Reference proteome</keyword>
<proteinExistence type="predicted"/>
<protein>
    <submittedName>
        <fullName evidence="1">Uncharacterized protein</fullName>
    </submittedName>
</protein>
<evidence type="ECO:0000313" key="2">
    <source>
        <dbReference type="Proteomes" id="UP000799118"/>
    </source>
</evidence>
<name>A0A6A4GZZ5_9AGAR</name>
<dbReference type="AlphaFoldDB" id="A0A6A4GZZ5"/>
<accession>A0A6A4GZZ5</accession>